<sequence>MNRIAALDMLRGYALVCIMLDHMPMGVLRNVTLANFTVFDAAELFVLLSGFLVGMVWVKVEERQGRQAAQLRFLKRALQVWLALVVGAVLLALFSRLLYDLKINHTAVWFQYSRWVIDNPLGYLVTVMLMWMQPNLLDVLALYVVLIVTVPLTVPFLLRYPWLAMAVSVTVWFFAAPLNMLVPNQRPGGLLFNPFGWQLLFFLGVALGAFRHDIMPVLRRRSGVLTAVSLGILLFGAAILLCWRIGEPAKPVAAMLKSIYGEIDKWSLDGLRLMSIMAATWLVAVPLARPFAWMADTELGRDLAEIGRGGLWSFIVCVLLSIWGDALDMMAPKDFNGFLLRLAIDIWVIAALWVAAALWLRRHEWMGRIRARLGS</sequence>
<dbReference type="KEGG" id="pye:A6J80_20135"/>
<feature type="transmembrane region" description="Helical" evidence="1">
    <location>
        <begin position="309"/>
        <end position="326"/>
    </location>
</feature>
<dbReference type="InterPro" id="IPR014550">
    <property type="entry name" value="UCP028704_OpgC"/>
</dbReference>
<dbReference type="Proteomes" id="UP000191257">
    <property type="component" value="Chromosome"/>
</dbReference>
<accession>A0A1V0GX21</accession>
<dbReference type="STRING" id="147645.A6J80_20135"/>
<dbReference type="eggNOG" id="COG4645">
    <property type="taxonomic scope" value="Bacteria"/>
</dbReference>
<dbReference type="Pfam" id="PF10129">
    <property type="entry name" value="OpgC_C"/>
    <property type="match status" value="1"/>
</dbReference>
<dbReference type="PANTHER" id="PTHR38592">
    <property type="entry name" value="BLL4819 PROTEIN"/>
    <property type="match status" value="1"/>
</dbReference>
<feature type="transmembrane region" description="Helical" evidence="1">
    <location>
        <begin position="222"/>
        <end position="246"/>
    </location>
</feature>
<dbReference type="PIRSF" id="PIRSF028704">
    <property type="entry name" value="UPC028704"/>
    <property type="match status" value="1"/>
</dbReference>
<evidence type="ECO:0000313" key="3">
    <source>
        <dbReference type="Proteomes" id="UP000191257"/>
    </source>
</evidence>
<feature type="transmembrane region" description="Helical" evidence="1">
    <location>
        <begin position="78"/>
        <end position="99"/>
    </location>
</feature>
<dbReference type="PANTHER" id="PTHR38592:SF3">
    <property type="entry name" value="BLL4819 PROTEIN"/>
    <property type="match status" value="1"/>
</dbReference>
<keyword evidence="1" id="KW-0472">Membrane</keyword>
<gene>
    <name evidence="2" type="ORF">A6J80_20135</name>
</gene>
<feature type="transmembrane region" description="Helical" evidence="1">
    <location>
        <begin position="266"/>
        <end position="288"/>
    </location>
</feature>
<organism evidence="2 3">
    <name type="scientific">Paracoccus yeei</name>
    <dbReference type="NCBI Taxonomy" id="147645"/>
    <lineage>
        <taxon>Bacteria</taxon>
        <taxon>Pseudomonadati</taxon>
        <taxon>Pseudomonadota</taxon>
        <taxon>Alphaproteobacteria</taxon>
        <taxon>Rhodobacterales</taxon>
        <taxon>Paracoccaceae</taxon>
        <taxon>Paracoccus</taxon>
    </lineage>
</organism>
<proteinExistence type="predicted"/>
<feature type="transmembrane region" description="Helical" evidence="1">
    <location>
        <begin position="163"/>
        <end position="182"/>
    </location>
</feature>
<feature type="transmembrane region" description="Helical" evidence="1">
    <location>
        <begin position="338"/>
        <end position="360"/>
    </location>
</feature>
<dbReference type="RefSeq" id="WP_080622716.1">
    <property type="nucleotide sequence ID" value="NZ_CAWMZI010000001.1"/>
</dbReference>
<evidence type="ECO:0000256" key="1">
    <source>
        <dbReference type="SAM" id="Phobius"/>
    </source>
</evidence>
<dbReference type="EMBL" id="CP020442">
    <property type="protein sequence ID" value="ARC38362.1"/>
    <property type="molecule type" value="Genomic_DNA"/>
</dbReference>
<dbReference type="AlphaFoldDB" id="A0A1V0GX21"/>
<evidence type="ECO:0000313" key="2">
    <source>
        <dbReference type="EMBL" id="ARC38362.1"/>
    </source>
</evidence>
<keyword evidence="1" id="KW-1133">Transmembrane helix</keyword>
<keyword evidence="3" id="KW-1185">Reference proteome</keyword>
<feature type="transmembrane region" description="Helical" evidence="1">
    <location>
        <begin position="38"/>
        <end position="58"/>
    </location>
</feature>
<protein>
    <submittedName>
        <fullName evidence="2">OpgC domain-containing protein</fullName>
    </submittedName>
</protein>
<feature type="transmembrane region" description="Helical" evidence="1">
    <location>
        <begin position="194"/>
        <end position="210"/>
    </location>
</feature>
<reference evidence="2" key="1">
    <citation type="submission" date="2017-12" db="EMBL/GenBank/DDBJ databases">
        <title>FDA dAtabase for Regulatory Grade micrObial Sequences (FDA-ARGOS): Supporting development and validation of Infectious Disease Dx tests.</title>
        <authorList>
            <person name="Campos J."/>
            <person name="Goldberg B."/>
            <person name="Tallon L."/>
            <person name="Sadzewicz L."/>
            <person name="Sengamalay N."/>
            <person name="Ott S."/>
            <person name="Godinez A."/>
            <person name="Nagaraj S."/>
            <person name="Vyas G."/>
            <person name="Aluvathingal J."/>
            <person name="Nadendla S."/>
            <person name="Geyer C."/>
            <person name="Nandy P."/>
            <person name="Hobson J."/>
            <person name="Sichtig H."/>
        </authorList>
    </citation>
    <scope>NUCLEOTIDE SEQUENCE</scope>
    <source>
        <strain evidence="2">FDAARGOS_252</strain>
    </source>
</reference>
<keyword evidence="1" id="KW-0812">Transmembrane</keyword>
<name>A0A1V0GX21_9RHOB</name>